<evidence type="ECO:0000256" key="6">
    <source>
        <dbReference type="ARBA" id="ARBA00047846"/>
    </source>
</evidence>
<dbReference type="SUPFAM" id="SSF50037">
    <property type="entry name" value="C-terminal domain of transcriptional repressors"/>
    <property type="match status" value="1"/>
</dbReference>
<dbReference type="InterPro" id="IPR008988">
    <property type="entry name" value="Transcriptional_repressor_C"/>
</dbReference>
<dbReference type="GO" id="GO:0005524">
    <property type="term" value="F:ATP binding"/>
    <property type="evidence" value="ECO:0007669"/>
    <property type="project" value="UniProtKB-KW"/>
</dbReference>
<dbReference type="PANTHER" id="PTHR12835">
    <property type="entry name" value="BIOTIN PROTEIN LIGASE"/>
    <property type="match status" value="1"/>
</dbReference>
<keyword evidence="3" id="KW-0067">ATP-binding</keyword>
<name>A0A857CE64_9HYPH</name>
<dbReference type="RefSeq" id="WP_158196004.1">
    <property type="nucleotide sequence ID" value="NZ_CP046908.1"/>
</dbReference>
<proteinExistence type="predicted"/>
<evidence type="ECO:0000313" key="9">
    <source>
        <dbReference type="Proteomes" id="UP000435648"/>
    </source>
</evidence>
<organism evidence="8 9">
    <name type="scientific">Stappia indica</name>
    <dbReference type="NCBI Taxonomy" id="538381"/>
    <lineage>
        <taxon>Bacteria</taxon>
        <taxon>Pseudomonadati</taxon>
        <taxon>Pseudomonadota</taxon>
        <taxon>Alphaproteobacteria</taxon>
        <taxon>Hyphomicrobiales</taxon>
        <taxon>Stappiaceae</taxon>
        <taxon>Stappia</taxon>
    </lineage>
</organism>
<accession>A0A857CE64</accession>
<dbReference type="Gene3D" id="3.30.930.10">
    <property type="entry name" value="Bira Bifunctional Protein, Domain 2"/>
    <property type="match status" value="1"/>
</dbReference>
<dbReference type="Pfam" id="PF03099">
    <property type="entry name" value="BPL_LplA_LipB"/>
    <property type="match status" value="1"/>
</dbReference>
<comment type="catalytic activity">
    <reaction evidence="6">
        <text>biotin + L-lysyl-[protein] + ATP = N(6)-biotinyl-L-lysyl-[protein] + AMP + diphosphate + H(+)</text>
        <dbReference type="Rhea" id="RHEA:11756"/>
        <dbReference type="Rhea" id="RHEA-COMP:9752"/>
        <dbReference type="Rhea" id="RHEA-COMP:10505"/>
        <dbReference type="ChEBI" id="CHEBI:15378"/>
        <dbReference type="ChEBI" id="CHEBI:29969"/>
        <dbReference type="ChEBI" id="CHEBI:30616"/>
        <dbReference type="ChEBI" id="CHEBI:33019"/>
        <dbReference type="ChEBI" id="CHEBI:57586"/>
        <dbReference type="ChEBI" id="CHEBI:83144"/>
        <dbReference type="ChEBI" id="CHEBI:456215"/>
        <dbReference type="EC" id="6.3.4.15"/>
    </reaction>
</comment>
<dbReference type="OrthoDB" id="9807064at2"/>
<dbReference type="InterPro" id="IPR003142">
    <property type="entry name" value="BPL_C"/>
</dbReference>
<keyword evidence="4" id="KW-0092">Biotin</keyword>
<dbReference type="InterPro" id="IPR004408">
    <property type="entry name" value="Biotin_CoA_COase_ligase"/>
</dbReference>
<protein>
    <recommendedName>
        <fullName evidence="5">biotin--[biotin carboxyl-carrier protein] ligase</fullName>
        <ecNumber evidence="5">6.3.4.15</ecNumber>
    </recommendedName>
</protein>
<dbReference type="Gene3D" id="2.30.30.100">
    <property type="match status" value="1"/>
</dbReference>
<dbReference type="PROSITE" id="PS51733">
    <property type="entry name" value="BPL_LPL_CATALYTIC"/>
    <property type="match status" value="1"/>
</dbReference>
<evidence type="ECO:0000259" key="7">
    <source>
        <dbReference type="PROSITE" id="PS51733"/>
    </source>
</evidence>
<evidence type="ECO:0000256" key="4">
    <source>
        <dbReference type="ARBA" id="ARBA00023267"/>
    </source>
</evidence>
<evidence type="ECO:0000256" key="3">
    <source>
        <dbReference type="ARBA" id="ARBA00022840"/>
    </source>
</evidence>
<keyword evidence="2" id="KW-0547">Nucleotide-binding</keyword>
<dbReference type="GO" id="GO:0005737">
    <property type="term" value="C:cytoplasm"/>
    <property type="evidence" value="ECO:0007669"/>
    <property type="project" value="TreeGrafter"/>
</dbReference>
<dbReference type="SUPFAM" id="SSF55681">
    <property type="entry name" value="Class II aaRS and biotin synthetases"/>
    <property type="match status" value="1"/>
</dbReference>
<evidence type="ECO:0000256" key="1">
    <source>
        <dbReference type="ARBA" id="ARBA00022598"/>
    </source>
</evidence>
<feature type="domain" description="BPL/LPL catalytic" evidence="7">
    <location>
        <begin position="20"/>
        <end position="197"/>
    </location>
</feature>
<dbReference type="InterPro" id="IPR004143">
    <property type="entry name" value="BPL_LPL_catalytic"/>
</dbReference>
<gene>
    <name evidence="8" type="ORF">GH266_01900</name>
</gene>
<evidence type="ECO:0000256" key="2">
    <source>
        <dbReference type="ARBA" id="ARBA00022741"/>
    </source>
</evidence>
<keyword evidence="1 8" id="KW-0436">Ligase</keyword>
<dbReference type="GO" id="GO:0004077">
    <property type="term" value="F:biotin--[biotin carboxyl-carrier protein] ligase activity"/>
    <property type="evidence" value="ECO:0007669"/>
    <property type="project" value="UniProtKB-EC"/>
</dbReference>
<dbReference type="InterPro" id="IPR045864">
    <property type="entry name" value="aa-tRNA-synth_II/BPL/LPL"/>
</dbReference>
<dbReference type="CDD" id="cd16442">
    <property type="entry name" value="BPL"/>
    <property type="match status" value="1"/>
</dbReference>
<dbReference type="PANTHER" id="PTHR12835:SF5">
    <property type="entry name" value="BIOTIN--PROTEIN LIGASE"/>
    <property type="match status" value="1"/>
</dbReference>
<dbReference type="Proteomes" id="UP000435648">
    <property type="component" value="Chromosome"/>
</dbReference>
<dbReference type="EC" id="6.3.4.15" evidence="5"/>
<dbReference type="AlphaFoldDB" id="A0A857CE64"/>
<dbReference type="EMBL" id="CP046908">
    <property type="protein sequence ID" value="QGZ37189.1"/>
    <property type="molecule type" value="Genomic_DNA"/>
</dbReference>
<evidence type="ECO:0000256" key="5">
    <source>
        <dbReference type="ARBA" id="ARBA00024227"/>
    </source>
</evidence>
<dbReference type="NCBIfam" id="TIGR00121">
    <property type="entry name" value="birA_ligase"/>
    <property type="match status" value="1"/>
</dbReference>
<evidence type="ECO:0000313" key="8">
    <source>
        <dbReference type="EMBL" id="QGZ37189.1"/>
    </source>
</evidence>
<dbReference type="Pfam" id="PF02237">
    <property type="entry name" value="BPL_C"/>
    <property type="match status" value="1"/>
</dbReference>
<reference evidence="8 9" key="1">
    <citation type="submission" date="2019-12" db="EMBL/GenBank/DDBJ databases">
        <title>The genome of Stappia indica PHM037.</title>
        <authorList>
            <person name="Kacar D."/>
            <person name="Galan B."/>
            <person name="Canedo L."/>
            <person name="Rodriguez P."/>
            <person name="de la Calle F."/>
            <person name="Garcia J.L."/>
        </authorList>
    </citation>
    <scope>NUCLEOTIDE SEQUENCE [LARGE SCALE GENOMIC DNA]</scope>
    <source>
        <strain evidence="8 9">PHM037</strain>
    </source>
</reference>
<dbReference type="KEGG" id="siw:GH266_01900"/>
<sequence>MSTLAFDGRVREVPGVAGYRVAAHAELGSTNSAALAAAGEGDPGNLWIVAGRQTSGRGRRARPWVSEPGNLYASLLTIDPVPPARIGQFPLVAALALADAVDTMTGSYGLIRLKWPNDLLVDGAKISGILLEATMLADGRRAVVCGFGLNLSHHPELPDYKAANLAGLGFPVGPERAFEALAASVAQHMARWREAPFSQTLDDWRRRAVGIGAPIRVRLEDRELNGIFSGLDPDGRLVLETGDTRQTIAAGDVFFDGAALGTSAPGQPAG</sequence>